<evidence type="ECO:0000313" key="2">
    <source>
        <dbReference type="EMBL" id="MER6977256.1"/>
    </source>
</evidence>
<protein>
    <submittedName>
        <fullName evidence="2">Alpha/beta hydrolase</fullName>
    </submittedName>
</protein>
<dbReference type="Proteomes" id="UP001458415">
    <property type="component" value="Unassembled WGS sequence"/>
</dbReference>
<proteinExistence type="predicted"/>
<dbReference type="InterPro" id="IPR029058">
    <property type="entry name" value="AB_hydrolase_fold"/>
</dbReference>
<name>A0ABV1VZ99_9ACTN</name>
<keyword evidence="2" id="KW-0378">Hydrolase</keyword>
<dbReference type="Pfam" id="PF00561">
    <property type="entry name" value="Abhydrolase_1"/>
    <property type="match status" value="1"/>
</dbReference>
<evidence type="ECO:0000313" key="3">
    <source>
        <dbReference type="Proteomes" id="UP001458415"/>
    </source>
</evidence>
<dbReference type="PANTHER" id="PTHR43433:SF5">
    <property type="entry name" value="AB HYDROLASE-1 DOMAIN-CONTAINING PROTEIN"/>
    <property type="match status" value="1"/>
</dbReference>
<reference evidence="2 3" key="1">
    <citation type="submission" date="2024-06" db="EMBL/GenBank/DDBJ databases">
        <title>The Natural Products Discovery Center: Release of the First 8490 Sequenced Strains for Exploring Actinobacteria Biosynthetic Diversity.</title>
        <authorList>
            <person name="Kalkreuter E."/>
            <person name="Kautsar S.A."/>
            <person name="Yang D."/>
            <person name="Bader C.D."/>
            <person name="Teijaro C.N."/>
            <person name="Fluegel L."/>
            <person name="Davis C.M."/>
            <person name="Simpson J.R."/>
            <person name="Lauterbach L."/>
            <person name="Steele A.D."/>
            <person name="Gui C."/>
            <person name="Meng S."/>
            <person name="Li G."/>
            <person name="Viehrig K."/>
            <person name="Ye F."/>
            <person name="Su P."/>
            <person name="Kiefer A.F."/>
            <person name="Nichols A."/>
            <person name="Cepeda A.J."/>
            <person name="Yan W."/>
            <person name="Fan B."/>
            <person name="Jiang Y."/>
            <person name="Adhikari A."/>
            <person name="Zheng C.-J."/>
            <person name="Schuster L."/>
            <person name="Cowan T.M."/>
            <person name="Smanski M.J."/>
            <person name="Chevrette M.G."/>
            <person name="De Carvalho L.P.S."/>
            <person name="Shen B."/>
        </authorList>
    </citation>
    <scope>NUCLEOTIDE SEQUENCE [LARGE SCALE GENOMIC DNA]</scope>
    <source>
        <strain evidence="2 3">NPDC000634</strain>
    </source>
</reference>
<evidence type="ECO:0000259" key="1">
    <source>
        <dbReference type="Pfam" id="PF00561"/>
    </source>
</evidence>
<accession>A0ABV1VZ99</accession>
<dbReference type="PANTHER" id="PTHR43433">
    <property type="entry name" value="HYDROLASE, ALPHA/BETA FOLD FAMILY PROTEIN"/>
    <property type="match status" value="1"/>
</dbReference>
<feature type="domain" description="AB hydrolase-1" evidence="1">
    <location>
        <begin position="44"/>
        <end position="265"/>
    </location>
</feature>
<dbReference type="GO" id="GO:0016787">
    <property type="term" value="F:hydrolase activity"/>
    <property type="evidence" value="ECO:0007669"/>
    <property type="project" value="UniProtKB-KW"/>
</dbReference>
<gene>
    <name evidence="2" type="ORF">ABT317_09550</name>
</gene>
<comment type="caution">
    <text evidence="2">The sequence shown here is derived from an EMBL/GenBank/DDBJ whole genome shotgun (WGS) entry which is preliminary data.</text>
</comment>
<keyword evidence="3" id="KW-1185">Reference proteome</keyword>
<sequence>MSSYLADSAETRYVDGPEGERFAYRRFGRAGGRPLVMHMRLRGTIDHWDPAFLDLLAAEREVVIFDNRGVNFSTGNPPTSMEDMVEGSLAFIRALGLADIDVLGWSMGGIVAQGVALAAPDIVHHLVVAGSSAGGVPDLPAPPARTQQIVSKPVNVDEDFLSLFFPETEQAIAAGRASLQRLENRLRDSKAVVGPEAVRGQLGAISSFKGFWHRQEELTLPVLVANGAHDVMIHAYATYAMSQKLPNAKAIIYSDAGHGFLFQHPEDFVHEVNRFLSA</sequence>
<dbReference type="InterPro" id="IPR000073">
    <property type="entry name" value="AB_hydrolase_1"/>
</dbReference>
<dbReference type="RefSeq" id="WP_086731047.1">
    <property type="nucleotide sequence ID" value="NZ_MUBM01000491.1"/>
</dbReference>
<dbReference type="Gene3D" id="3.40.50.1820">
    <property type="entry name" value="alpha/beta hydrolase"/>
    <property type="match status" value="1"/>
</dbReference>
<organism evidence="2 3">
    <name type="scientific">Streptomyces carpinensis</name>
    <dbReference type="NCBI Taxonomy" id="66369"/>
    <lineage>
        <taxon>Bacteria</taxon>
        <taxon>Bacillati</taxon>
        <taxon>Actinomycetota</taxon>
        <taxon>Actinomycetes</taxon>
        <taxon>Kitasatosporales</taxon>
        <taxon>Streptomycetaceae</taxon>
        <taxon>Streptomyces</taxon>
    </lineage>
</organism>
<dbReference type="SUPFAM" id="SSF53474">
    <property type="entry name" value="alpha/beta-Hydrolases"/>
    <property type="match status" value="1"/>
</dbReference>
<dbReference type="InterPro" id="IPR050471">
    <property type="entry name" value="AB_hydrolase"/>
</dbReference>
<dbReference type="EMBL" id="JBEPCU010000106">
    <property type="protein sequence ID" value="MER6977256.1"/>
    <property type="molecule type" value="Genomic_DNA"/>
</dbReference>